<evidence type="ECO:0000256" key="1">
    <source>
        <dbReference type="SAM" id="MobiDB-lite"/>
    </source>
</evidence>
<feature type="region of interest" description="Disordered" evidence="1">
    <location>
        <begin position="35"/>
        <end position="209"/>
    </location>
</feature>
<evidence type="ECO:0000313" key="2">
    <source>
        <dbReference type="EMBL" id="OPJ86300.1"/>
    </source>
</evidence>
<dbReference type="Proteomes" id="UP000190648">
    <property type="component" value="Unassembled WGS sequence"/>
</dbReference>
<name>A0A1V4KPB0_PATFA</name>
<dbReference type="EMBL" id="LSYS01002427">
    <property type="protein sequence ID" value="OPJ86300.1"/>
    <property type="molecule type" value="Genomic_DNA"/>
</dbReference>
<reference evidence="2 3" key="1">
    <citation type="submission" date="2016-02" db="EMBL/GenBank/DDBJ databases">
        <title>Band-tailed pigeon sequencing and assembly.</title>
        <authorList>
            <person name="Soares A.E."/>
            <person name="Novak B.J."/>
            <person name="Rice E.S."/>
            <person name="O'Connell B."/>
            <person name="Chang D."/>
            <person name="Weber S."/>
            <person name="Shapiro B."/>
        </authorList>
    </citation>
    <scope>NUCLEOTIDE SEQUENCE [LARGE SCALE GENOMIC DNA]</scope>
    <source>
        <strain evidence="2">BTP2013</strain>
        <tissue evidence="2">Blood</tissue>
    </source>
</reference>
<protein>
    <submittedName>
        <fullName evidence="2">Uncharacterized protein</fullName>
    </submittedName>
</protein>
<dbReference type="STRING" id="372326.A0A1V4KPB0"/>
<feature type="compositionally biased region" description="Basic and acidic residues" evidence="1">
    <location>
        <begin position="189"/>
        <end position="200"/>
    </location>
</feature>
<dbReference type="AlphaFoldDB" id="A0A1V4KPB0"/>
<feature type="compositionally biased region" description="Basic and acidic residues" evidence="1">
    <location>
        <begin position="121"/>
        <end position="134"/>
    </location>
</feature>
<keyword evidence="3" id="KW-1185">Reference proteome</keyword>
<feature type="compositionally biased region" description="Low complexity" evidence="1">
    <location>
        <begin position="139"/>
        <end position="150"/>
    </location>
</feature>
<evidence type="ECO:0000313" key="3">
    <source>
        <dbReference type="Proteomes" id="UP000190648"/>
    </source>
</evidence>
<feature type="compositionally biased region" description="Pro residues" evidence="1">
    <location>
        <begin position="178"/>
        <end position="188"/>
    </location>
</feature>
<gene>
    <name evidence="2" type="ORF">AV530_011440</name>
</gene>
<feature type="compositionally biased region" description="Low complexity" evidence="1">
    <location>
        <begin position="52"/>
        <end position="62"/>
    </location>
</feature>
<sequence length="209" mass="21610">MLGLGPDDERPDNGAAAPGFFESFKRALRGRSPSLEAVGLGPRRAPPTPLSNAANAAAANAAGPPDGALLVPGKSPSRRRPGPLGSRRSSAIGIESIQEAPAGRDGPAATPEGTCSTHSSPESRRHPDRAEKPEPLNFSRSSSSASSFGSTEEPGEPGRESRSPSGSHRNAFANTPWPDDPPGPLPGRHPPDPPEIKIQLDRPPQNPGS</sequence>
<organism evidence="2 3">
    <name type="scientific">Patagioenas fasciata monilis</name>
    <dbReference type="NCBI Taxonomy" id="372326"/>
    <lineage>
        <taxon>Eukaryota</taxon>
        <taxon>Metazoa</taxon>
        <taxon>Chordata</taxon>
        <taxon>Craniata</taxon>
        <taxon>Vertebrata</taxon>
        <taxon>Euteleostomi</taxon>
        <taxon>Archelosauria</taxon>
        <taxon>Archosauria</taxon>
        <taxon>Dinosauria</taxon>
        <taxon>Saurischia</taxon>
        <taxon>Theropoda</taxon>
        <taxon>Coelurosauria</taxon>
        <taxon>Aves</taxon>
        <taxon>Neognathae</taxon>
        <taxon>Neoaves</taxon>
        <taxon>Columbimorphae</taxon>
        <taxon>Columbiformes</taxon>
        <taxon>Columbidae</taxon>
        <taxon>Patagioenas</taxon>
    </lineage>
</organism>
<proteinExistence type="predicted"/>
<comment type="caution">
    <text evidence="2">The sequence shown here is derived from an EMBL/GenBank/DDBJ whole genome shotgun (WGS) entry which is preliminary data.</text>
</comment>
<accession>A0A1V4KPB0</accession>